<evidence type="ECO:0000313" key="14">
    <source>
        <dbReference type="Proteomes" id="UP000261540"/>
    </source>
</evidence>
<dbReference type="Ensembl" id="ENSPKIT00000007115.1">
    <property type="protein sequence ID" value="ENSPKIP00000026359.1"/>
    <property type="gene ID" value="ENSPKIG00000008880.1"/>
</dbReference>
<dbReference type="AlphaFoldDB" id="A0A3B3S7B5"/>
<dbReference type="GO" id="GO:0090314">
    <property type="term" value="P:positive regulation of protein targeting to membrane"/>
    <property type="evidence" value="ECO:0007669"/>
    <property type="project" value="UniProtKB-UniRule"/>
</dbReference>
<organism evidence="13 14">
    <name type="scientific">Paramormyrops kingsleyae</name>
    <dbReference type="NCBI Taxonomy" id="1676925"/>
    <lineage>
        <taxon>Eukaryota</taxon>
        <taxon>Metazoa</taxon>
        <taxon>Chordata</taxon>
        <taxon>Craniata</taxon>
        <taxon>Vertebrata</taxon>
        <taxon>Euteleostomi</taxon>
        <taxon>Actinopterygii</taxon>
        <taxon>Neopterygii</taxon>
        <taxon>Teleostei</taxon>
        <taxon>Osteoglossocephala</taxon>
        <taxon>Osteoglossomorpha</taxon>
        <taxon>Osteoglossiformes</taxon>
        <taxon>Mormyridae</taxon>
        <taxon>Paramormyrops</taxon>
    </lineage>
</organism>
<feature type="domain" description="Mff-like" evidence="12">
    <location>
        <begin position="17"/>
        <end position="284"/>
    </location>
</feature>
<sequence>MDPPEFSEGRPQAYCVDQGFTEAINQKMQVPERLSVGVGPREEGTEKLEDLTLAYRMHVPDRLSLAEAMDLNPRPFFSTSFKHSAPPHVGLAWDVQSPSRDRSTLSRDPPVSPLRRSFSDQTINWSPPVTPTASKQIRQAPPIRSTGRPPQWAGPPTISPGLLTPQQMLQAAKDLGRLASQRVLQSVTQKYSSRSSCPENPPTALTDTPSTTGLSRRSTTTEWLAEDDDGGNVEFLVLRRQVVKMNRRLAALERQNAERRQSEQLLFSLLISACLLNGWLWLRR</sequence>
<feature type="compositionally biased region" description="Polar residues" evidence="11">
    <location>
        <begin position="189"/>
        <end position="207"/>
    </location>
</feature>
<dbReference type="GeneID" id="111860836"/>
<keyword evidence="5 10" id="KW-0175">Coiled coil</keyword>
<dbReference type="PANTHER" id="PTHR16501">
    <property type="entry name" value="TRANSPORT AND GOLGI ORGANIZATION PROTEIN 11"/>
    <property type="match status" value="1"/>
</dbReference>
<accession>A0A3B3S7B5</accession>
<dbReference type="GO" id="GO:0090141">
    <property type="term" value="P:positive regulation of mitochondrial fission"/>
    <property type="evidence" value="ECO:0007669"/>
    <property type="project" value="UniProtKB-UniRule"/>
</dbReference>
<evidence type="ECO:0000256" key="5">
    <source>
        <dbReference type="ARBA" id="ARBA00023054"/>
    </source>
</evidence>
<dbReference type="GO" id="GO:0005777">
    <property type="term" value="C:peroxisome"/>
    <property type="evidence" value="ECO:0007669"/>
    <property type="project" value="UniProtKB-SubCell"/>
</dbReference>
<keyword evidence="7" id="KW-0472">Membrane</keyword>
<evidence type="ECO:0000256" key="8">
    <source>
        <dbReference type="ARBA" id="ARBA00023140"/>
    </source>
</evidence>
<feature type="compositionally biased region" description="Polar residues" evidence="11">
    <location>
        <begin position="119"/>
        <end position="137"/>
    </location>
</feature>
<dbReference type="GO" id="GO:0006626">
    <property type="term" value="P:protein targeting to mitochondrion"/>
    <property type="evidence" value="ECO:0007669"/>
    <property type="project" value="TreeGrafter"/>
</dbReference>
<comment type="subcellular location">
    <subcellularLocation>
        <location evidence="9">Mitochondrion outer membrane</location>
        <topology evidence="9">Single-pass type IV membrane protein</topology>
    </subcellularLocation>
    <subcellularLocation>
        <location evidence="9">Peroxisome</location>
    </subcellularLocation>
</comment>
<keyword evidence="6 9" id="KW-0496">Mitochondrion</keyword>
<feature type="region of interest" description="Disordered" evidence="11">
    <location>
        <begin position="189"/>
        <end position="221"/>
    </location>
</feature>
<comment type="function">
    <text evidence="9">Plays a role in mitochondrial and peroxisomal fission. Promotes the recruitment and association of the fission mediator dynamin-related protein 1 (DNM1L) to the mitochondrial surface.</text>
</comment>
<dbReference type="Pfam" id="PF05644">
    <property type="entry name" value="Miff"/>
    <property type="match status" value="1"/>
</dbReference>
<evidence type="ECO:0000256" key="4">
    <source>
        <dbReference type="ARBA" id="ARBA00022989"/>
    </source>
</evidence>
<evidence type="ECO:0000256" key="10">
    <source>
        <dbReference type="SAM" id="Coils"/>
    </source>
</evidence>
<dbReference type="OrthoDB" id="5986838at2759"/>
<feature type="coiled-coil region" evidence="10">
    <location>
        <begin position="235"/>
        <end position="262"/>
    </location>
</feature>
<dbReference type="GeneTree" id="ENSGT00730000112379"/>
<dbReference type="InterPro" id="IPR039433">
    <property type="entry name" value="Mff-like_dom"/>
</dbReference>
<evidence type="ECO:0000256" key="7">
    <source>
        <dbReference type="ARBA" id="ARBA00023136"/>
    </source>
</evidence>
<keyword evidence="2" id="KW-0812">Transmembrane</keyword>
<name>A0A3B3S7B5_9TELE</name>
<keyword evidence="8 9" id="KW-0576">Peroxisome</keyword>
<dbReference type="PANTHER" id="PTHR16501:SF16">
    <property type="entry name" value="MITOCHONDRIAL FISSION FACTOR"/>
    <property type="match status" value="1"/>
</dbReference>
<feature type="compositionally biased region" description="Low complexity" evidence="11">
    <location>
        <begin position="208"/>
        <end position="221"/>
    </location>
</feature>
<dbReference type="GO" id="GO:0000266">
    <property type="term" value="P:mitochondrial fission"/>
    <property type="evidence" value="ECO:0007669"/>
    <property type="project" value="UniProtKB-UniRule"/>
</dbReference>
<dbReference type="STRING" id="1676925.ENSPKIP00000026359"/>
<evidence type="ECO:0000256" key="11">
    <source>
        <dbReference type="SAM" id="MobiDB-lite"/>
    </source>
</evidence>
<keyword evidence="3 9" id="KW-1000">Mitochondrion outer membrane</keyword>
<dbReference type="KEGG" id="pki:111860836"/>
<reference evidence="13" key="1">
    <citation type="submission" date="2025-05" db="UniProtKB">
        <authorList>
            <consortium name="Ensembl"/>
        </authorList>
    </citation>
    <scope>IDENTIFICATION</scope>
</reference>
<keyword evidence="4" id="KW-1133">Transmembrane helix</keyword>
<evidence type="ECO:0000256" key="3">
    <source>
        <dbReference type="ARBA" id="ARBA00022787"/>
    </source>
</evidence>
<dbReference type="RefSeq" id="XP_023700655.1">
    <property type="nucleotide sequence ID" value="XM_023844887.2"/>
</dbReference>
<dbReference type="Proteomes" id="UP000261540">
    <property type="component" value="Unplaced"/>
</dbReference>
<evidence type="ECO:0000256" key="9">
    <source>
        <dbReference type="RuleBase" id="RU368040"/>
    </source>
</evidence>
<protein>
    <recommendedName>
        <fullName evidence="9">Mitochondrial fission factor</fullName>
    </recommendedName>
</protein>
<dbReference type="Ensembl" id="ENSPKIT00000007129.1">
    <property type="protein sequence ID" value="ENSPKIP00000026373.1"/>
    <property type="gene ID" value="ENSPKIG00000008880.1"/>
</dbReference>
<evidence type="ECO:0000313" key="13">
    <source>
        <dbReference type="Ensembl" id="ENSPKIP00000026373.1"/>
    </source>
</evidence>
<evidence type="ECO:0000256" key="2">
    <source>
        <dbReference type="ARBA" id="ARBA00022692"/>
    </source>
</evidence>
<dbReference type="GO" id="GO:0005741">
    <property type="term" value="C:mitochondrial outer membrane"/>
    <property type="evidence" value="ECO:0007669"/>
    <property type="project" value="UniProtKB-SubCell"/>
</dbReference>
<feature type="region of interest" description="Disordered" evidence="11">
    <location>
        <begin position="93"/>
        <end position="163"/>
    </location>
</feature>
<evidence type="ECO:0000256" key="1">
    <source>
        <dbReference type="ARBA" id="ARBA00009806"/>
    </source>
</evidence>
<evidence type="ECO:0000256" key="6">
    <source>
        <dbReference type="ARBA" id="ARBA00023128"/>
    </source>
</evidence>
<evidence type="ECO:0000259" key="12">
    <source>
        <dbReference type="Pfam" id="PF05644"/>
    </source>
</evidence>
<comment type="similarity">
    <text evidence="1 9">Belongs to the Tango11 family.</text>
</comment>
<proteinExistence type="inferred from homology"/>
<keyword evidence="14" id="KW-1185">Reference proteome</keyword>
<dbReference type="InterPro" id="IPR008518">
    <property type="entry name" value="Mff/Tango-11"/>
</dbReference>